<dbReference type="PANTHER" id="PTHR30367:SF12">
    <property type="entry name" value="P-HYDROXYBENZOIC ACID EFFLUX PUMP SUBUNIT AAEA"/>
    <property type="match status" value="1"/>
</dbReference>
<reference evidence="9 10" key="1">
    <citation type="submission" date="2015-09" db="EMBL/GenBank/DDBJ databases">
        <title>Genome announcement of multiple Pseudomonas syringae strains.</title>
        <authorList>
            <person name="Thakur S."/>
            <person name="Wang P.W."/>
            <person name="Gong Y."/>
            <person name="Weir B.S."/>
            <person name="Guttman D.S."/>
        </authorList>
    </citation>
    <scope>NUCLEOTIDE SEQUENCE [LARGE SCALE GENOMIC DNA]</scope>
    <source>
        <strain evidence="9 10">ICMP4531</strain>
    </source>
</reference>
<evidence type="ECO:0000259" key="7">
    <source>
        <dbReference type="Pfam" id="PF25917"/>
    </source>
</evidence>
<feature type="domain" description="Multidrug resistance protein MdtA-like barrel-sandwich hybrid" evidence="7">
    <location>
        <begin position="93"/>
        <end position="232"/>
    </location>
</feature>
<evidence type="ECO:0000256" key="4">
    <source>
        <dbReference type="ARBA" id="ARBA00023054"/>
    </source>
</evidence>
<evidence type="ECO:0000259" key="8">
    <source>
        <dbReference type="Pfam" id="PF25963"/>
    </source>
</evidence>
<keyword evidence="5 6" id="KW-0472">Membrane</keyword>
<dbReference type="GO" id="GO:0022857">
    <property type="term" value="F:transmembrane transporter activity"/>
    <property type="evidence" value="ECO:0007669"/>
    <property type="project" value="InterPro"/>
</dbReference>
<dbReference type="InterPro" id="IPR058625">
    <property type="entry name" value="MdtA-like_BSH"/>
</dbReference>
<proteinExistence type="inferred from homology"/>
<sequence>MGAGSSAGRIRPVSAFLAPGFAAPESVYLHLRRSGAAPLSVMPESRNPCMKKFYSLFATLLVLAIALWVGRTLWVDYMETPWTRDGRVRADIINVAADVSGTVVEVPVRDNQWVKRGDLLMQIDPEHYRIVVKQAQALLASRKATWEMRKLNAKRRADMDELVISAENREDAGNVATSALADYQLAQAQLEAAELNLSRTRVLAAVDGYVTNLNVHRGDYARIGEAKMAVVDMNSFWVYGFFEETKLPHLNVGDPADMQLMSGEVLKGHVESIARGIYDRDNPQSRELIADVNPTFNWVRLAQRVPVRIHLDAVPEGVLLAAGMTCTVIVRPVDG</sequence>
<keyword evidence="3 6" id="KW-1133">Transmembrane helix</keyword>
<dbReference type="Pfam" id="PF25963">
    <property type="entry name" value="Beta-barrel_AAEA"/>
    <property type="match status" value="1"/>
</dbReference>
<dbReference type="SUPFAM" id="SSF111369">
    <property type="entry name" value="HlyD-like secretion proteins"/>
    <property type="match status" value="1"/>
</dbReference>
<keyword evidence="4" id="KW-0175">Coiled coil</keyword>
<dbReference type="Gene3D" id="2.40.30.170">
    <property type="match status" value="1"/>
</dbReference>
<evidence type="ECO:0000256" key="2">
    <source>
        <dbReference type="ARBA" id="ARBA00022692"/>
    </source>
</evidence>
<comment type="caution">
    <text evidence="9">The sequence shown here is derived from an EMBL/GenBank/DDBJ whole genome shotgun (WGS) entry which is preliminary data.</text>
</comment>
<evidence type="ECO:0000256" key="3">
    <source>
        <dbReference type="ARBA" id="ARBA00022989"/>
    </source>
</evidence>
<dbReference type="InterPro" id="IPR050393">
    <property type="entry name" value="MFP_Efflux_Pump"/>
</dbReference>
<dbReference type="Pfam" id="PF25917">
    <property type="entry name" value="BSH_RND"/>
    <property type="match status" value="1"/>
</dbReference>
<evidence type="ECO:0000256" key="1">
    <source>
        <dbReference type="ARBA" id="ARBA00009477"/>
    </source>
</evidence>
<feature type="domain" description="p-hydroxybenzoic acid efflux pump subunit AaeA-like beta-barrel" evidence="8">
    <location>
        <begin position="235"/>
        <end position="330"/>
    </location>
</feature>
<dbReference type="Gene3D" id="2.40.50.100">
    <property type="match status" value="1"/>
</dbReference>
<dbReference type="Proteomes" id="UP000050557">
    <property type="component" value="Unassembled WGS sequence"/>
</dbReference>
<protein>
    <submittedName>
        <fullName evidence="9">Fusaric acid resistance protein</fullName>
    </submittedName>
</protein>
<dbReference type="InterPro" id="IPR058634">
    <property type="entry name" value="AaeA-lik-b-barrel"/>
</dbReference>
<evidence type="ECO:0000313" key="10">
    <source>
        <dbReference type="Proteomes" id="UP000050557"/>
    </source>
</evidence>
<evidence type="ECO:0000256" key="5">
    <source>
        <dbReference type="ARBA" id="ARBA00023136"/>
    </source>
</evidence>
<dbReference type="AlphaFoldDB" id="A0A0P9T0N7"/>
<name>A0A0P9T0N7_9PSED</name>
<evidence type="ECO:0000313" key="9">
    <source>
        <dbReference type="EMBL" id="KPX49414.1"/>
    </source>
</evidence>
<dbReference type="EMBL" id="LJQM01000025">
    <property type="protein sequence ID" value="KPX49414.1"/>
    <property type="molecule type" value="Genomic_DNA"/>
</dbReference>
<dbReference type="PATRIC" id="fig|251654.3.peg.4185"/>
<comment type="similarity">
    <text evidence="1">Belongs to the membrane fusion protein (MFP) (TC 8.A.1) family.</text>
</comment>
<gene>
    <name evidence="9" type="ORF">ALO68_03135</name>
</gene>
<accession>A0A0P9T0N7</accession>
<keyword evidence="2 6" id="KW-0812">Transmembrane</keyword>
<dbReference type="PANTHER" id="PTHR30367">
    <property type="entry name" value="P-HYDROXYBENZOIC ACID EFFLUX PUMP SUBUNIT AAEA-RELATED"/>
    <property type="match status" value="1"/>
</dbReference>
<evidence type="ECO:0000256" key="6">
    <source>
        <dbReference type="SAM" id="Phobius"/>
    </source>
</evidence>
<feature type="transmembrane region" description="Helical" evidence="6">
    <location>
        <begin position="53"/>
        <end position="74"/>
    </location>
</feature>
<dbReference type="NCBIfam" id="TIGR01730">
    <property type="entry name" value="RND_mfp"/>
    <property type="match status" value="1"/>
</dbReference>
<dbReference type="GO" id="GO:0016020">
    <property type="term" value="C:membrane"/>
    <property type="evidence" value="ECO:0007669"/>
    <property type="project" value="InterPro"/>
</dbReference>
<dbReference type="InterPro" id="IPR006143">
    <property type="entry name" value="RND_pump_MFP"/>
</dbReference>
<organism evidence="9 10">
    <name type="scientific">Pseudomonas syringae pv. helianthi</name>
    <dbReference type="NCBI Taxonomy" id="251654"/>
    <lineage>
        <taxon>Bacteria</taxon>
        <taxon>Pseudomonadati</taxon>
        <taxon>Pseudomonadota</taxon>
        <taxon>Gammaproteobacteria</taxon>
        <taxon>Pseudomonadales</taxon>
        <taxon>Pseudomonadaceae</taxon>
        <taxon>Pseudomonas</taxon>
    </lineage>
</organism>